<dbReference type="Proteomes" id="UP000072904">
    <property type="component" value="Chromosome 9"/>
</dbReference>
<dbReference type="RefSeq" id="XP_022812275.1">
    <property type="nucleotide sequence ID" value="XM_022956092.1"/>
</dbReference>
<reference evidence="6 7" key="1">
    <citation type="journal article" date="2014" name="BMC Biol.">
        <title>A comprehensive evaluation of rodent malaria parasite genomes and gene expression.</title>
        <authorList>
            <person name="Otto T.D."/>
            <person name="Bohme U."/>
            <person name="Jackson A.P."/>
            <person name="Hunt M."/>
            <person name="Franke-Fayard B."/>
            <person name="Hoeijmakers W.A."/>
            <person name="Religa A.A."/>
            <person name="Robertson L."/>
            <person name="Sanders M."/>
            <person name="Ogun S.A."/>
            <person name="Cunningham D."/>
            <person name="Erhart A."/>
            <person name="Billker O."/>
            <person name="Khan S.M."/>
            <person name="Stunnenberg H.G."/>
            <person name="Langhorne J."/>
            <person name="Holder A.A."/>
            <person name="Waters A.P."/>
            <person name="Newbold C.I."/>
            <person name="Pain A."/>
            <person name="Berriman M."/>
            <person name="Janse C.J."/>
        </authorList>
    </citation>
    <scope>NUCLEOTIDE SEQUENCE [LARGE SCALE GENOMIC DNA]</scope>
    <source>
        <strain evidence="5 6">17X</strain>
        <strain evidence="4 7">YM</strain>
    </source>
</reference>
<dbReference type="PANTHER" id="PTHR13056">
    <property type="entry name" value="VACUOLAR FUSION PROTEIN CCZ1 HOMOLOG-RELATED"/>
    <property type="match status" value="1"/>
</dbReference>
<gene>
    <name evidence="5" type="ORF">PY17X_0942200</name>
    <name evidence="4" type="ORF">PYYM_0941300</name>
</gene>
<name>A0A078KB81_PLAYE</name>
<dbReference type="GO" id="GO:0035658">
    <property type="term" value="C:Mon1-Ccz1 complex"/>
    <property type="evidence" value="ECO:0007669"/>
    <property type="project" value="InterPro"/>
</dbReference>
<dbReference type="EMBL" id="LK934637">
    <property type="protein sequence ID" value="CDU18189.1"/>
    <property type="molecule type" value="Genomic_DNA"/>
</dbReference>
<evidence type="ECO:0000313" key="6">
    <source>
        <dbReference type="Proteomes" id="UP000072874"/>
    </source>
</evidence>
<dbReference type="PANTHER" id="PTHR13056:SF0">
    <property type="entry name" value="VACUOLAR FUSION PROTEIN CCZ1 HOMOLOG-RELATED"/>
    <property type="match status" value="1"/>
</dbReference>
<feature type="compositionally biased region" description="Polar residues" evidence="2">
    <location>
        <begin position="466"/>
        <end position="478"/>
    </location>
</feature>
<dbReference type="InterPro" id="IPR013176">
    <property type="entry name" value="Ccz1"/>
</dbReference>
<reference evidence="5" key="4">
    <citation type="submission" date="2019-05" db="EMBL/GenBank/DDBJ databases">
        <authorList>
            <consortium name="Pathogen Informatics"/>
        </authorList>
    </citation>
    <scope>NUCLEOTIDE SEQUENCE</scope>
    <source>
        <strain evidence="5">17X</strain>
    </source>
</reference>
<dbReference type="InterPro" id="IPR043987">
    <property type="entry name" value="CCZ1/INTU/HSP4_longin_1"/>
</dbReference>
<evidence type="ECO:0000313" key="5">
    <source>
        <dbReference type="EMBL" id="VTZ78606.1"/>
    </source>
</evidence>
<organism evidence="4 7">
    <name type="scientific">Plasmodium yoelii</name>
    <dbReference type="NCBI Taxonomy" id="5861"/>
    <lineage>
        <taxon>Eukaryota</taxon>
        <taxon>Sar</taxon>
        <taxon>Alveolata</taxon>
        <taxon>Apicomplexa</taxon>
        <taxon>Aconoidasida</taxon>
        <taxon>Haemosporida</taxon>
        <taxon>Plasmodiidae</taxon>
        <taxon>Plasmodium</taxon>
        <taxon>Plasmodium (Vinckeia)</taxon>
    </lineage>
</organism>
<feature type="compositionally biased region" description="Basic and acidic residues" evidence="2">
    <location>
        <begin position="479"/>
        <end position="509"/>
    </location>
</feature>
<evidence type="ECO:0000313" key="7">
    <source>
        <dbReference type="Proteomes" id="UP000072904"/>
    </source>
</evidence>
<feature type="region of interest" description="Disordered" evidence="2">
    <location>
        <begin position="417"/>
        <end position="510"/>
    </location>
</feature>
<sequence length="660" mass="76700">MDKTKIEALFIYDEDIEKIDKTVTDEDLQAEKVLYYYPNETHDMSKVAHASAMEGISVFIKQFSKSHLDHIITTTNLMVIEKWYKRVFITIVAKNTCKNNNMENLVCKLLHHILKNFISIFTLLHGHIRSFLKYKKYRTSENINKKKLLQNILDDYVFTYINAINNETLSIYNELQSFYMFPVENHIYITVQNLISSLVLTHKRIKHGALFYEGYFIYSSLPLEEIKVIYNYLVSYNGIVNNLKLNQSPFKKIASSAATNTNGGLSSFGRCNSVEDQNGFLLGIKKSSVFMPVITLAKKKKYKLVAFIFKGILIILLIKGSIIKDEDFDIIIDIQNKWKNENKSNIFNLNRLNDQLQLQFKKYINRDDAIKYFYYNKINNSVKASNNNKKFTPEELLLVSHVHHLFDTFETKQNKFKSNKIKKSKSEEIEKVSETENKNKETELFIAQNSDDKNDNGLDENAKTIEASQKSESGTNPKDSPKEKDGLTEPAKNNKSEKTEKTEKSESNWEKATNLLENKIKNSNIINTKTEAETEKNTQPVTNSSISIIEKEEAPNNLKTNETITENSQNNNTIQNKKCEKKKIKLVFNPELNKKIFDDVNYDLKIKKYFFKEANSPWLFGKREMKREIFMFLDDNKMSLTKAQNCADQIMNSNFSNIYI</sequence>
<dbReference type="GeneID" id="34859874"/>
<dbReference type="VEuPathDB" id="PlasmoDB:PYYM_0941300"/>
<evidence type="ECO:0000256" key="2">
    <source>
        <dbReference type="SAM" id="MobiDB-lite"/>
    </source>
</evidence>
<dbReference type="OrthoDB" id="240546at2759"/>
<dbReference type="AlphaFoldDB" id="A0A078KB81"/>
<protein>
    <recommendedName>
        <fullName evidence="3">CCZ1/INTU/HSP4 first Longin domain-containing protein</fullName>
    </recommendedName>
</protein>
<feature type="domain" description="CCZ1/INTU/HSP4 first Longin" evidence="3">
    <location>
        <begin position="21"/>
        <end position="126"/>
    </location>
</feature>
<dbReference type="Pfam" id="PF19031">
    <property type="entry name" value="Intu_longin_1"/>
    <property type="match status" value="1"/>
</dbReference>
<accession>A0A078KB81</accession>
<dbReference type="VEuPathDB" id="PlasmoDB:Py17XNL_000900430"/>
<dbReference type="GO" id="GO:0016192">
    <property type="term" value="P:vesicle-mediated transport"/>
    <property type="evidence" value="ECO:0007669"/>
    <property type="project" value="InterPro"/>
</dbReference>
<dbReference type="VEuPathDB" id="PlasmoDB:PY17X_0942200"/>
<dbReference type="OMA" id="GPWIFAK"/>
<dbReference type="KEGG" id="pyo:PY17X_0942200"/>
<evidence type="ECO:0000313" key="4">
    <source>
        <dbReference type="EMBL" id="CDU18189.1"/>
    </source>
</evidence>
<dbReference type="EMBL" id="LM993663">
    <property type="protein sequence ID" value="VTZ78606.1"/>
    <property type="molecule type" value="Genomic_DNA"/>
</dbReference>
<proteinExistence type="inferred from homology"/>
<comment type="similarity">
    <text evidence="1">Belongs to the CCZ1 family.</text>
</comment>
<feature type="compositionally biased region" description="Basic and acidic residues" evidence="2">
    <location>
        <begin position="450"/>
        <end position="463"/>
    </location>
</feature>
<feature type="compositionally biased region" description="Basic and acidic residues" evidence="2">
    <location>
        <begin position="424"/>
        <end position="443"/>
    </location>
</feature>
<reference evidence="5" key="2">
    <citation type="submission" date="2014-05" db="EMBL/GenBank/DDBJ databases">
        <authorList>
            <person name="Aslett M.A."/>
            <person name="De Silva N."/>
        </authorList>
    </citation>
    <scope>NUCLEOTIDE SEQUENCE</scope>
    <source>
        <strain evidence="5">17X</strain>
    </source>
</reference>
<evidence type="ECO:0000259" key="3">
    <source>
        <dbReference type="Pfam" id="PF19031"/>
    </source>
</evidence>
<feature type="region of interest" description="Disordered" evidence="2">
    <location>
        <begin position="528"/>
        <end position="560"/>
    </location>
</feature>
<dbReference type="Proteomes" id="UP000072874">
    <property type="component" value="Chromosome 9"/>
</dbReference>
<evidence type="ECO:0000256" key="1">
    <source>
        <dbReference type="ARBA" id="ARBA00005352"/>
    </source>
</evidence>
<reference evidence="4" key="3">
    <citation type="submission" date="2014-05" db="EMBL/GenBank/DDBJ databases">
        <authorList>
            <person name="Aslett A.Martin."/>
            <person name="De Silva Nishadi"/>
        </authorList>
    </citation>
    <scope>NUCLEOTIDE SEQUENCE</scope>
    <source>
        <strain evidence="4">YM</strain>
    </source>
</reference>